<protein>
    <submittedName>
        <fullName evidence="2">Uncharacterized protein</fullName>
    </submittedName>
</protein>
<keyword evidence="3" id="KW-1185">Reference proteome</keyword>
<evidence type="ECO:0000256" key="1">
    <source>
        <dbReference type="SAM" id="MobiDB-lite"/>
    </source>
</evidence>
<dbReference type="Proteomes" id="UP000479710">
    <property type="component" value="Unassembled WGS sequence"/>
</dbReference>
<dbReference type="AlphaFoldDB" id="A0A6G1CJC8"/>
<evidence type="ECO:0000313" key="3">
    <source>
        <dbReference type="Proteomes" id="UP000479710"/>
    </source>
</evidence>
<comment type="caution">
    <text evidence="2">The sequence shown here is derived from an EMBL/GenBank/DDBJ whole genome shotgun (WGS) entry which is preliminary data.</text>
</comment>
<feature type="region of interest" description="Disordered" evidence="1">
    <location>
        <begin position="1"/>
        <end position="39"/>
    </location>
</feature>
<dbReference type="EMBL" id="SPHZ02000009">
    <property type="protein sequence ID" value="KAF0900137.1"/>
    <property type="molecule type" value="Genomic_DNA"/>
</dbReference>
<evidence type="ECO:0000313" key="2">
    <source>
        <dbReference type="EMBL" id="KAF0900137.1"/>
    </source>
</evidence>
<name>A0A6G1CJC8_9ORYZ</name>
<organism evidence="2 3">
    <name type="scientific">Oryza meyeriana var. granulata</name>
    <dbReference type="NCBI Taxonomy" id="110450"/>
    <lineage>
        <taxon>Eukaryota</taxon>
        <taxon>Viridiplantae</taxon>
        <taxon>Streptophyta</taxon>
        <taxon>Embryophyta</taxon>
        <taxon>Tracheophyta</taxon>
        <taxon>Spermatophyta</taxon>
        <taxon>Magnoliopsida</taxon>
        <taxon>Liliopsida</taxon>
        <taxon>Poales</taxon>
        <taxon>Poaceae</taxon>
        <taxon>BOP clade</taxon>
        <taxon>Oryzoideae</taxon>
        <taxon>Oryzeae</taxon>
        <taxon>Oryzinae</taxon>
        <taxon>Oryza</taxon>
        <taxon>Oryza meyeriana</taxon>
    </lineage>
</organism>
<sequence length="74" mass="8013">MSTVRQRQGRQGRHSSRVRPAFASVTAQRGQRGGRQGAPNGGLCPLFIGAASAQTVGRWWGLTWSKQIPLRPDG</sequence>
<proteinExistence type="predicted"/>
<feature type="compositionally biased region" description="Basic residues" evidence="1">
    <location>
        <begin position="7"/>
        <end position="17"/>
    </location>
</feature>
<gene>
    <name evidence="2" type="ORF">E2562_027453</name>
</gene>
<reference evidence="2 3" key="1">
    <citation type="submission" date="2019-11" db="EMBL/GenBank/DDBJ databases">
        <title>Whole genome sequence of Oryza granulata.</title>
        <authorList>
            <person name="Li W."/>
        </authorList>
    </citation>
    <scope>NUCLEOTIDE SEQUENCE [LARGE SCALE GENOMIC DNA]</scope>
    <source>
        <strain evidence="3">cv. Menghai</strain>
        <tissue evidence="2">Leaf</tissue>
    </source>
</reference>
<accession>A0A6G1CJC8</accession>